<dbReference type="GO" id="GO:0006820">
    <property type="term" value="P:monoatomic anion transport"/>
    <property type="evidence" value="ECO:0007669"/>
    <property type="project" value="TreeGrafter"/>
</dbReference>
<dbReference type="Gene3D" id="1.20.1250.20">
    <property type="entry name" value="MFS general substrate transporter like domains"/>
    <property type="match status" value="2"/>
</dbReference>
<feature type="transmembrane region" description="Helical" evidence="7">
    <location>
        <begin position="436"/>
        <end position="459"/>
    </location>
</feature>
<gene>
    <name evidence="10" type="primary">LOC106742282</name>
</gene>
<name>A0A6P3WXB9_DINQU</name>
<feature type="transmembrane region" description="Helical" evidence="7">
    <location>
        <begin position="336"/>
        <end position="357"/>
    </location>
</feature>
<dbReference type="InterPro" id="IPR011701">
    <property type="entry name" value="MFS"/>
</dbReference>
<dbReference type="KEGG" id="dqu:106742282"/>
<feature type="transmembrane region" description="Helical" evidence="7">
    <location>
        <begin position="238"/>
        <end position="259"/>
    </location>
</feature>
<evidence type="ECO:0000256" key="7">
    <source>
        <dbReference type="SAM" id="Phobius"/>
    </source>
</evidence>
<dbReference type="AlphaFoldDB" id="A0A6P3WXB9"/>
<evidence type="ECO:0000313" key="9">
    <source>
        <dbReference type="Proteomes" id="UP000515204"/>
    </source>
</evidence>
<dbReference type="GO" id="GO:0015293">
    <property type="term" value="F:symporter activity"/>
    <property type="evidence" value="ECO:0007669"/>
    <property type="project" value="UniProtKB-KW"/>
</dbReference>
<keyword evidence="6 7" id="KW-0472">Membrane</keyword>
<keyword evidence="4" id="KW-0769">Symport</keyword>
<evidence type="ECO:0000256" key="2">
    <source>
        <dbReference type="ARBA" id="ARBA00022448"/>
    </source>
</evidence>
<organism evidence="9 10">
    <name type="scientific">Dinoponera quadriceps</name>
    <name type="common">South American ant</name>
    <dbReference type="NCBI Taxonomy" id="609295"/>
    <lineage>
        <taxon>Eukaryota</taxon>
        <taxon>Metazoa</taxon>
        <taxon>Ecdysozoa</taxon>
        <taxon>Arthropoda</taxon>
        <taxon>Hexapoda</taxon>
        <taxon>Insecta</taxon>
        <taxon>Pterygota</taxon>
        <taxon>Neoptera</taxon>
        <taxon>Endopterygota</taxon>
        <taxon>Hymenoptera</taxon>
        <taxon>Apocrita</taxon>
        <taxon>Aculeata</taxon>
        <taxon>Formicoidea</taxon>
        <taxon>Formicidae</taxon>
        <taxon>Ponerinae</taxon>
        <taxon>Ponerini</taxon>
        <taxon>Dinoponera</taxon>
    </lineage>
</organism>
<dbReference type="Proteomes" id="UP000515204">
    <property type="component" value="Unplaced"/>
</dbReference>
<feature type="transmembrane region" description="Helical" evidence="7">
    <location>
        <begin position="150"/>
        <end position="166"/>
    </location>
</feature>
<keyword evidence="5 7" id="KW-1133">Transmembrane helix</keyword>
<feature type="domain" description="Major facilitator superfamily (MFS) profile" evidence="8">
    <location>
        <begin position="56"/>
        <end position="495"/>
    </location>
</feature>
<dbReference type="FunFam" id="1.20.1250.20:FF:000003">
    <property type="entry name" value="Solute carrier family 17 member 3"/>
    <property type="match status" value="1"/>
</dbReference>
<evidence type="ECO:0000256" key="3">
    <source>
        <dbReference type="ARBA" id="ARBA00022692"/>
    </source>
</evidence>
<protein>
    <submittedName>
        <fullName evidence="10">Sialin isoform X1</fullName>
    </submittedName>
</protein>
<dbReference type="SUPFAM" id="SSF103473">
    <property type="entry name" value="MFS general substrate transporter"/>
    <property type="match status" value="1"/>
</dbReference>
<feature type="transmembrane region" description="Helical" evidence="7">
    <location>
        <begin position="38"/>
        <end position="66"/>
    </location>
</feature>
<dbReference type="InterPro" id="IPR020846">
    <property type="entry name" value="MFS_dom"/>
</dbReference>
<feature type="transmembrane region" description="Helical" evidence="7">
    <location>
        <begin position="210"/>
        <end position="232"/>
    </location>
</feature>
<dbReference type="PANTHER" id="PTHR11662:SF79">
    <property type="entry name" value="NA[+]-DEPENDENT INORGANIC PHOSPHATE COTRANSPORTER, ISOFORM A"/>
    <property type="match status" value="1"/>
</dbReference>
<evidence type="ECO:0000313" key="10">
    <source>
        <dbReference type="RefSeq" id="XP_014470567.1"/>
    </source>
</evidence>
<dbReference type="GeneID" id="106742282"/>
<dbReference type="InterPro" id="IPR050382">
    <property type="entry name" value="MFS_Na/Anion_cotransporter"/>
</dbReference>
<feature type="transmembrane region" description="Helical" evidence="7">
    <location>
        <begin position="471"/>
        <end position="490"/>
    </location>
</feature>
<dbReference type="CTD" id="36651"/>
<dbReference type="InterPro" id="IPR036259">
    <property type="entry name" value="MFS_trans_sf"/>
</dbReference>
<evidence type="ECO:0000256" key="4">
    <source>
        <dbReference type="ARBA" id="ARBA00022847"/>
    </source>
</evidence>
<evidence type="ECO:0000256" key="6">
    <source>
        <dbReference type="ARBA" id="ARBA00023136"/>
    </source>
</evidence>
<keyword evidence="3 7" id="KW-0812">Transmembrane</keyword>
<evidence type="ECO:0000256" key="1">
    <source>
        <dbReference type="ARBA" id="ARBA00004141"/>
    </source>
</evidence>
<keyword evidence="2" id="KW-0813">Transport</keyword>
<proteinExistence type="predicted"/>
<reference evidence="10" key="1">
    <citation type="submission" date="2025-08" db="UniProtKB">
        <authorList>
            <consortium name="RefSeq"/>
        </authorList>
    </citation>
    <scope>IDENTIFICATION</scope>
</reference>
<dbReference type="Pfam" id="PF07690">
    <property type="entry name" value="MFS_1"/>
    <property type="match status" value="1"/>
</dbReference>
<dbReference type="PROSITE" id="PS50850">
    <property type="entry name" value="MFS"/>
    <property type="match status" value="1"/>
</dbReference>
<comment type="subcellular location">
    <subcellularLocation>
        <location evidence="1">Membrane</location>
        <topology evidence="1">Multi-pass membrane protein</topology>
    </subcellularLocation>
</comment>
<dbReference type="OrthoDB" id="2985014at2759"/>
<evidence type="ECO:0000259" key="8">
    <source>
        <dbReference type="PROSITE" id="PS50850"/>
    </source>
</evidence>
<evidence type="ECO:0000256" key="5">
    <source>
        <dbReference type="ARBA" id="ARBA00022989"/>
    </source>
</evidence>
<dbReference type="CDD" id="cd17318">
    <property type="entry name" value="MFS_SLC17"/>
    <property type="match status" value="1"/>
</dbReference>
<dbReference type="PANTHER" id="PTHR11662">
    <property type="entry name" value="SOLUTE CARRIER FAMILY 17"/>
    <property type="match status" value="1"/>
</dbReference>
<dbReference type="RefSeq" id="XP_014470567.1">
    <property type="nucleotide sequence ID" value="XM_014615081.1"/>
</dbReference>
<feature type="transmembrane region" description="Helical" evidence="7">
    <location>
        <begin position="378"/>
        <end position="396"/>
    </location>
</feature>
<feature type="transmembrane region" description="Helical" evidence="7">
    <location>
        <begin position="402"/>
        <end position="424"/>
    </location>
</feature>
<accession>A0A6P3WXB9</accession>
<sequence>MQFAVYGGCRCKISLFFNHSYAFSLCVAEKELFTCRDVLWYMVFCGFAINYVLRINLNLIIVAMVIPYPKAAAVAQCSVENSTASWTNETDSNVFFPITTPSYSSENVTYEDRFAWNEYQQGLALGSYYWLHWLSQVPGGLLARRYGTKLVFGLGNFLTALLGFFIPYATHLYSLLALRVLQGLIAGVAWPSMHDMTAKWIPPNERSKFVSAYLGSSVGVAITYPLCAAVSSTLGWGASFHVTSLLGVIWYCFWHFLVYDSPQQHPRISDEEKKYIVDNIAGSVEEEETKEIPWKEILRSGPVWVTIAAHWSGAWGFFTLMAQAPSYFNFVHGWDINAAGVLAGAPHVLRMIFSYFYSIMSDWLLRTNRMSLTNVRKLATFVCTGVQGIFIIALGYSGCQPLLAVVFMMTGTAVNGAVSASSLASFVDLSPNYASVLLGTCGMIVTWSGFISPAIVGILTNNNQTVGQWRVAFLIAAANSLAGCIIYMIFGTSKEQPWNQYGKLNSKEREMQKLTPETLKCENGIENTGDIEKSKFIEER</sequence>
<dbReference type="GO" id="GO:0016020">
    <property type="term" value="C:membrane"/>
    <property type="evidence" value="ECO:0007669"/>
    <property type="project" value="UniProtKB-SubCell"/>
</dbReference>
<keyword evidence="9" id="KW-1185">Reference proteome</keyword>